<name>A0AAN6WZE2_9PEZI</name>
<feature type="compositionally biased region" description="Polar residues" evidence="1">
    <location>
        <begin position="121"/>
        <end position="131"/>
    </location>
</feature>
<evidence type="ECO:0000256" key="1">
    <source>
        <dbReference type="SAM" id="MobiDB-lite"/>
    </source>
</evidence>
<sequence>MVRSLFSAKKDRRAMLGSPCIRDPWETPHCLTSRFSEKNSPFPIALIPGWIGWKGLGQVMDRLPSSPVHPISQIPSANHEFNGLYQDNNFTSQTNACYDHSLPLELEFDEELFSQLLSSTNGSCGSEQAPNSDAGGNAGIKGALDQPAGFAPQQFGNAQTSPTLNAAGLQRPGFETGVSVSSGERQYACHRHRCSRFFDTPTCLKVLKLCWSWRTAGRSRTFESPLHHDCNTLGRRSVYSLKMSATTKASFEHNTASPVNGM</sequence>
<feature type="compositionally biased region" description="Polar residues" evidence="1">
    <location>
        <begin position="154"/>
        <end position="164"/>
    </location>
</feature>
<reference evidence="2" key="2">
    <citation type="submission" date="2023-05" db="EMBL/GenBank/DDBJ databases">
        <authorList>
            <consortium name="Lawrence Berkeley National Laboratory"/>
            <person name="Steindorff A."/>
            <person name="Hensen N."/>
            <person name="Bonometti L."/>
            <person name="Westerberg I."/>
            <person name="Brannstrom I.O."/>
            <person name="Guillou S."/>
            <person name="Cros-Aarteil S."/>
            <person name="Calhoun S."/>
            <person name="Haridas S."/>
            <person name="Kuo A."/>
            <person name="Mondo S."/>
            <person name="Pangilinan J."/>
            <person name="Riley R."/>
            <person name="Labutti K."/>
            <person name="Andreopoulos B."/>
            <person name="Lipzen A."/>
            <person name="Chen C."/>
            <person name="Yanf M."/>
            <person name="Daum C."/>
            <person name="Ng V."/>
            <person name="Clum A."/>
            <person name="Ohm R."/>
            <person name="Martin F."/>
            <person name="Silar P."/>
            <person name="Natvig D."/>
            <person name="Lalanne C."/>
            <person name="Gautier V."/>
            <person name="Ament-Velasquez S.L."/>
            <person name="Kruys A."/>
            <person name="Hutchinson M.I."/>
            <person name="Powell A.J."/>
            <person name="Barry K."/>
            <person name="Miller A.N."/>
            <person name="Grigoriev I.V."/>
            <person name="Debuchy R."/>
            <person name="Gladieux P."/>
            <person name="Thoren M.H."/>
            <person name="Johannesson H."/>
        </authorList>
    </citation>
    <scope>NUCLEOTIDE SEQUENCE</scope>
    <source>
        <strain evidence="2">PSN309</strain>
    </source>
</reference>
<keyword evidence="3" id="KW-1185">Reference proteome</keyword>
<dbReference type="Proteomes" id="UP001302126">
    <property type="component" value="Unassembled WGS sequence"/>
</dbReference>
<dbReference type="EMBL" id="MU864361">
    <property type="protein sequence ID" value="KAK4191040.1"/>
    <property type="molecule type" value="Genomic_DNA"/>
</dbReference>
<protein>
    <submittedName>
        <fullName evidence="2">Uncharacterized protein</fullName>
    </submittedName>
</protein>
<comment type="caution">
    <text evidence="2">The sequence shown here is derived from an EMBL/GenBank/DDBJ whole genome shotgun (WGS) entry which is preliminary data.</text>
</comment>
<evidence type="ECO:0000313" key="2">
    <source>
        <dbReference type="EMBL" id="KAK4191040.1"/>
    </source>
</evidence>
<proteinExistence type="predicted"/>
<feature type="region of interest" description="Disordered" evidence="1">
    <location>
        <begin position="121"/>
        <end position="170"/>
    </location>
</feature>
<organism evidence="2 3">
    <name type="scientific">Podospora australis</name>
    <dbReference type="NCBI Taxonomy" id="1536484"/>
    <lineage>
        <taxon>Eukaryota</taxon>
        <taxon>Fungi</taxon>
        <taxon>Dikarya</taxon>
        <taxon>Ascomycota</taxon>
        <taxon>Pezizomycotina</taxon>
        <taxon>Sordariomycetes</taxon>
        <taxon>Sordariomycetidae</taxon>
        <taxon>Sordariales</taxon>
        <taxon>Podosporaceae</taxon>
        <taxon>Podospora</taxon>
    </lineage>
</organism>
<evidence type="ECO:0000313" key="3">
    <source>
        <dbReference type="Proteomes" id="UP001302126"/>
    </source>
</evidence>
<dbReference type="AlphaFoldDB" id="A0AAN6WZE2"/>
<reference evidence="2" key="1">
    <citation type="journal article" date="2023" name="Mol. Phylogenet. Evol.">
        <title>Genome-scale phylogeny and comparative genomics of the fungal order Sordariales.</title>
        <authorList>
            <person name="Hensen N."/>
            <person name="Bonometti L."/>
            <person name="Westerberg I."/>
            <person name="Brannstrom I.O."/>
            <person name="Guillou S."/>
            <person name="Cros-Aarteil S."/>
            <person name="Calhoun S."/>
            <person name="Haridas S."/>
            <person name="Kuo A."/>
            <person name="Mondo S."/>
            <person name="Pangilinan J."/>
            <person name="Riley R."/>
            <person name="LaButti K."/>
            <person name="Andreopoulos B."/>
            <person name="Lipzen A."/>
            <person name="Chen C."/>
            <person name="Yan M."/>
            <person name="Daum C."/>
            <person name="Ng V."/>
            <person name="Clum A."/>
            <person name="Steindorff A."/>
            <person name="Ohm R.A."/>
            <person name="Martin F."/>
            <person name="Silar P."/>
            <person name="Natvig D.O."/>
            <person name="Lalanne C."/>
            <person name="Gautier V."/>
            <person name="Ament-Velasquez S.L."/>
            <person name="Kruys A."/>
            <person name="Hutchinson M.I."/>
            <person name="Powell A.J."/>
            <person name="Barry K."/>
            <person name="Miller A.N."/>
            <person name="Grigoriev I.V."/>
            <person name="Debuchy R."/>
            <person name="Gladieux P."/>
            <person name="Hiltunen Thoren M."/>
            <person name="Johannesson H."/>
        </authorList>
    </citation>
    <scope>NUCLEOTIDE SEQUENCE</scope>
    <source>
        <strain evidence="2">PSN309</strain>
    </source>
</reference>
<gene>
    <name evidence="2" type="ORF">QBC35DRAFT_471115</name>
</gene>
<accession>A0AAN6WZE2</accession>